<dbReference type="InterPro" id="IPR025997">
    <property type="entry name" value="SBP_2_dom"/>
</dbReference>
<comment type="subcellular location">
    <subcellularLocation>
        <location evidence="1">Cell envelope</location>
    </subcellularLocation>
</comment>
<dbReference type="RefSeq" id="WP_142103338.1">
    <property type="nucleotide sequence ID" value="NZ_VFPH01000002.1"/>
</dbReference>
<keyword evidence="3 4" id="KW-0732">Signal</keyword>
<dbReference type="GO" id="GO:0030246">
    <property type="term" value="F:carbohydrate binding"/>
    <property type="evidence" value="ECO:0007669"/>
    <property type="project" value="UniProtKB-ARBA"/>
</dbReference>
<evidence type="ECO:0000313" key="7">
    <source>
        <dbReference type="Proteomes" id="UP000319818"/>
    </source>
</evidence>
<reference evidence="6 7" key="1">
    <citation type="submission" date="2019-06" db="EMBL/GenBank/DDBJ databases">
        <title>Sequencing the genomes of 1000 actinobacteria strains.</title>
        <authorList>
            <person name="Klenk H.-P."/>
        </authorList>
    </citation>
    <scope>NUCLEOTIDE SEQUENCE [LARGE SCALE GENOMIC DNA]</scope>
    <source>
        <strain evidence="6 7">DSM 45511</strain>
    </source>
</reference>
<dbReference type="AlphaFoldDB" id="A0A543FRK0"/>
<dbReference type="InterPro" id="IPR028082">
    <property type="entry name" value="Peripla_BP_I"/>
</dbReference>
<dbReference type="SUPFAM" id="SSF53822">
    <property type="entry name" value="Periplasmic binding protein-like I"/>
    <property type="match status" value="1"/>
</dbReference>
<accession>A0A543FRK0</accession>
<dbReference type="Proteomes" id="UP000319818">
    <property type="component" value="Unassembled WGS sequence"/>
</dbReference>
<evidence type="ECO:0000256" key="4">
    <source>
        <dbReference type="SAM" id="SignalP"/>
    </source>
</evidence>
<dbReference type="EMBL" id="VFPH01000002">
    <property type="protein sequence ID" value="TQM36465.1"/>
    <property type="molecule type" value="Genomic_DNA"/>
</dbReference>
<feature type="chain" id="PRO_5039456057" evidence="4">
    <location>
        <begin position="26"/>
        <end position="325"/>
    </location>
</feature>
<evidence type="ECO:0000313" key="6">
    <source>
        <dbReference type="EMBL" id="TQM36465.1"/>
    </source>
</evidence>
<dbReference type="CDD" id="cd06321">
    <property type="entry name" value="PBP1_ABC_sugar_binding-like"/>
    <property type="match status" value="1"/>
</dbReference>
<evidence type="ECO:0000256" key="2">
    <source>
        <dbReference type="ARBA" id="ARBA00007639"/>
    </source>
</evidence>
<feature type="domain" description="Periplasmic binding protein" evidence="5">
    <location>
        <begin position="48"/>
        <end position="299"/>
    </location>
</feature>
<dbReference type="PANTHER" id="PTHR46847:SF2">
    <property type="entry name" value="ABC TRANSPORTER SUGAR-BINDING PROTEIN"/>
    <property type="match status" value="1"/>
</dbReference>
<name>A0A543FRK0_9PSEU</name>
<dbReference type="Pfam" id="PF13407">
    <property type="entry name" value="Peripla_BP_4"/>
    <property type="match status" value="1"/>
</dbReference>
<comment type="similarity">
    <text evidence="2">Belongs to the bacterial solute-binding protein 2 family.</text>
</comment>
<comment type="caution">
    <text evidence="6">The sequence shown here is derived from an EMBL/GenBank/DDBJ whole genome shotgun (WGS) entry which is preliminary data.</text>
</comment>
<dbReference type="Gene3D" id="3.40.50.2300">
    <property type="match status" value="2"/>
</dbReference>
<dbReference type="OrthoDB" id="9808136at2"/>
<gene>
    <name evidence="6" type="ORF">FB388_3643</name>
</gene>
<dbReference type="PROSITE" id="PS51257">
    <property type="entry name" value="PROKAR_LIPOPROTEIN"/>
    <property type="match status" value="1"/>
</dbReference>
<protein>
    <submittedName>
        <fullName evidence="6">Monosaccharide ABC transporter substrate-binding protein (CUT2 family)</fullName>
    </submittedName>
</protein>
<evidence type="ECO:0000259" key="5">
    <source>
        <dbReference type="Pfam" id="PF13407"/>
    </source>
</evidence>
<dbReference type="GO" id="GO:0030313">
    <property type="term" value="C:cell envelope"/>
    <property type="evidence" value="ECO:0007669"/>
    <property type="project" value="UniProtKB-SubCell"/>
</dbReference>
<sequence length="325" mass="33494">MARVGIGRLRARLVATGMVLACALAAGCSEGDPVNTERGGAGAQVKTIGLMVQDLSNPFFQSMANGVKSGAEKIGATVNVQDGRQDLGAQNEQIDAFIQQQIDVLLINAVDSDGIGPAVERAKAAGIKVVAIDVAARGAEAQVTLDNTAAGNLACTYLADQIGGAGDILLINGTPISSVQDRVTGCKQALQNYPQIKIVSEQNGDNGRAKALTIATDMLTANPTVKGVFGINDPTALGATLAAQQAGINGLVIVGVDASPEAVAELQKPESMFKATAAQDPNTQGGIALEMAQKLFAGEALEQQSVLVPTEMITRENLAQYKGWQ</sequence>
<keyword evidence="7" id="KW-1185">Reference proteome</keyword>
<evidence type="ECO:0000256" key="3">
    <source>
        <dbReference type="ARBA" id="ARBA00022729"/>
    </source>
</evidence>
<dbReference type="PANTHER" id="PTHR46847">
    <property type="entry name" value="D-ALLOSE-BINDING PERIPLASMIC PROTEIN-RELATED"/>
    <property type="match status" value="1"/>
</dbReference>
<organism evidence="6 7">
    <name type="scientific">Pseudonocardia cypriaca</name>
    <dbReference type="NCBI Taxonomy" id="882449"/>
    <lineage>
        <taxon>Bacteria</taxon>
        <taxon>Bacillati</taxon>
        <taxon>Actinomycetota</taxon>
        <taxon>Actinomycetes</taxon>
        <taxon>Pseudonocardiales</taxon>
        <taxon>Pseudonocardiaceae</taxon>
        <taxon>Pseudonocardia</taxon>
    </lineage>
</organism>
<proteinExistence type="inferred from homology"/>
<evidence type="ECO:0000256" key="1">
    <source>
        <dbReference type="ARBA" id="ARBA00004196"/>
    </source>
</evidence>
<feature type="signal peptide" evidence="4">
    <location>
        <begin position="1"/>
        <end position="25"/>
    </location>
</feature>